<dbReference type="FunFam" id="3.30.70.80:FF:000001">
    <property type="entry name" value="Multiple organellar RNA editing factor"/>
    <property type="match status" value="1"/>
</dbReference>
<feature type="domain" description="MORF/ORRM1/DAG-like MORF" evidence="3">
    <location>
        <begin position="103"/>
        <end position="195"/>
    </location>
</feature>
<dbReference type="GO" id="GO:0042803">
    <property type="term" value="F:protein homodimerization activity"/>
    <property type="evidence" value="ECO:0007669"/>
    <property type="project" value="UniProtKB-ARBA"/>
</dbReference>
<name>A0A4S4D0C4_CAMSN</name>
<protein>
    <recommendedName>
        <fullName evidence="3">MORF/ORRM1/DAG-like MORF domain-containing protein</fullName>
    </recommendedName>
</protein>
<dbReference type="Gene3D" id="3.30.70.80">
    <property type="entry name" value="Peptidase S8 propeptide/proteinase inhibitor I9"/>
    <property type="match status" value="1"/>
</dbReference>
<dbReference type="AlphaFoldDB" id="A0A4S4D0C4"/>
<reference evidence="4 5" key="1">
    <citation type="journal article" date="2018" name="Proc. Natl. Acad. Sci. U.S.A.">
        <title>Draft genome sequence of Camellia sinensis var. sinensis provides insights into the evolution of the tea genome and tea quality.</title>
        <authorList>
            <person name="Wei C."/>
            <person name="Yang H."/>
            <person name="Wang S."/>
            <person name="Zhao J."/>
            <person name="Liu C."/>
            <person name="Gao L."/>
            <person name="Xia E."/>
            <person name="Lu Y."/>
            <person name="Tai Y."/>
            <person name="She G."/>
            <person name="Sun J."/>
            <person name="Cao H."/>
            <person name="Tong W."/>
            <person name="Gao Q."/>
            <person name="Li Y."/>
            <person name="Deng W."/>
            <person name="Jiang X."/>
            <person name="Wang W."/>
            <person name="Chen Q."/>
            <person name="Zhang S."/>
            <person name="Li H."/>
            <person name="Wu J."/>
            <person name="Wang P."/>
            <person name="Li P."/>
            <person name="Shi C."/>
            <person name="Zheng F."/>
            <person name="Jian J."/>
            <person name="Huang B."/>
            <person name="Shan D."/>
            <person name="Shi M."/>
            <person name="Fang C."/>
            <person name="Yue Y."/>
            <person name="Li F."/>
            <person name="Li D."/>
            <person name="Wei S."/>
            <person name="Han B."/>
            <person name="Jiang C."/>
            <person name="Yin Y."/>
            <person name="Xia T."/>
            <person name="Zhang Z."/>
            <person name="Bennetzen J.L."/>
            <person name="Zhao S."/>
            <person name="Wan X."/>
        </authorList>
    </citation>
    <scope>NUCLEOTIDE SEQUENCE [LARGE SCALE GENOMIC DNA]</scope>
    <source>
        <strain evidence="5">cv. Shuchazao</strain>
        <tissue evidence="4">Leaf</tissue>
    </source>
</reference>
<feature type="region of interest" description="Disordered" evidence="2">
    <location>
        <begin position="29"/>
        <end position="49"/>
    </location>
</feature>
<feature type="compositionally biased region" description="Basic and acidic residues" evidence="2">
    <location>
        <begin position="258"/>
        <end position="267"/>
    </location>
</feature>
<evidence type="ECO:0000313" key="4">
    <source>
        <dbReference type="EMBL" id="THF94485.1"/>
    </source>
</evidence>
<feature type="region of interest" description="Disordered" evidence="2">
    <location>
        <begin position="468"/>
        <end position="522"/>
    </location>
</feature>
<comment type="caution">
    <text evidence="4">The sequence shown here is derived from an EMBL/GenBank/DDBJ whole genome shotgun (WGS) entry which is preliminary data.</text>
</comment>
<feature type="compositionally biased region" description="Polar residues" evidence="2">
    <location>
        <begin position="512"/>
        <end position="522"/>
    </location>
</feature>
<dbReference type="STRING" id="542762.A0A4S4D0C4"/>
<sequence length="522" mass="57055">MPMALSSLRLRRALSISSSLIKHHTPISTLPSISTSSSPPSLTSNPQNPSFDLLQPFQHHLPFQFRHFRSSSIQLSSARTPYRNNNNNDEIGPDTILFEGCDYNHWLITMDFPKDPAPSREEMIETYLQTLAKVVGSYEEAKQKMYAFSTTTYHGFQCLVTEEMSEKFRGLPGVVFILPDSYIDPVNKEYGGRNFILLQFYSMFPPVSIHIGLPGVVFILPDSYIDPVNKEYGGDKYENGVITPRPPPLQYGRQGGRYGDRNRDFNRNRPRGPNPMPNQQGNPVYSNQGPMHGDTRNFGQQQNYPMQPNYGPGRDPMPMNNVPGGRDPMPLNNAPGGRDPMPSYQANYSQNEQGYYNPQGGRIPPEQRDYMPPGQRDLRGDNRNYGPPQGVAHGQGAGGDYGQGQGAGGNYGQGQGTGRNYGQGQGAGGNYGQGQGAGGNYGQGQGVGGNYGQGAGGNYGQGAGGNYGQGVGSSHGQETGSGYGHSYPGHGEEHRFAQVEQRSNMPGGPRNYATTTHTWHNK</sequence>
<evidence type="ECO:0000256" key="2">
    <source>
        <dbReference type="SAM" id="MobiDB-lite"/>
    </source>
</evidence>
<dbReference type="PANTHER" id="PTHR31346">
    <property type="entry name" value="MULTIPLE ORGANELLAR RNA EDITING FACTOR 2, CHLOROPLASTIC-RELATED-RELATED"/>
    <property type="match status" value="1"/>
</dbReference>
<evidence type="ECO:0000256" key="1">
    <source>
        <dbReference type="ARBA" id="ARBA00022946"/>
    </source>
</evidence>
<feature type="region of interest" description="Disordered" evidence="2">
    <location>
        <begin position="236"/>
        <end position="427"/>
    </location>
</feature>
<evidence type="ECO:0000313" key="5">
    <source>
        <dbReference type="Proteomes" id="UP000306102"/>
    </source>
</evidence>
<feature type="compositionally biased region" description="Gly residues" evidence="2">
    <location>
        <begin position="393"/>
        <end position="427"/>
    </location>
</feature>
<organism evidence="4 5">
    <name type="scientific">Camellia sinensis var. sinensis</name>
    <name type="common">China tea</name>
    <dbReference type="NCBI Taxonomy" id="542762"/>
    <lineage>
        <taxon>Eukaryota</taxon>
        <taxon>Viridiplantae</taxon>
        <taxon>Streptophyta</taxon>
        <taxon>Embryophyta</taxon>
        <taxon>Tracheophyta</taxon>
        <taxon>Spermatophyta</taxon>
        <taxon>Magnoliopsida</taxon>
        <taxon>eudicotyledons</taxon>
        <taxon>Gunneridae</taxon>
        <taxon>Pentapetalae</taxon>
        <taxon>asterids</taxon>
        <taxon>Ericales</taxon>
        <taxon>Theaceae</taxon>
        <taxon>Camellia</taxon>
    </lineage>
</organism>
<gene>
    <name evidence="4" type="ORF">TEA_009493</name>
</gene>
<dbReference type="GO" id="GO:0080156">
    <property type="term" value="P:mitochondrial mRNA modification"/>
    <property type="evidence" value="ECO:0007669"/>
    <property type="project" value="TreeGrafter"/>
</dbReference>
<evidence type="ECO:0000259" key="3">
    <source>
        <dbReference type="Pfam" id="PF21864"/>
    </source>
</evidence>
<dbReference type="InterPro" id="IPR039206">
    <property type="entry name" value="MORF/ORRM1/DAG-like"/>
</dbReference>
<dbReference type="GO" id="GO:0005739">
    <property type="term" value="C:mitochondrion"/>
    <property type="evidence" value="ECO:0007669"/>
    <property type="project" value="TreeGrafter"/>
</dbReference>
<keyword evidence="5" id="KW-1185">Reference proteome</keyword>
<feature type="compositionally biased region" description="Gly residues" evidence="2">
    <location>
        <begin position="468"/>
        <end position="483"/>
    </location>
</feature>
<dbReference type="InterPro" id="IPR037045">
    <property type="entry name" value="S8pro/Inhibitor_I9_sf"/>
</dbReference>
<feature type="compositionally biased region" description="Polar residues" evidence="2">
    <location>
        <begin position="344"/>
        <end position="356"/>
    </location>
</feature>
<dbReference type="InterPro" id="IPR054059">
    <property type="entry name" value="MORF/ORRM1/DAG-like_MORF"/>
</dbReference>
<feature type="compositionally biased region" description="Polar residues" evidence="2">
    <location>
        <begin position="297"/>
        <end position="306"/>
    </location>
</feature>
<accession>A0A4S4D0C4</accession>
<dbReference type="Pfam" id="PF21864">
    <property type="entry name" value="MORF_dom"/>
    <property type="match status" value="1"/>
</dbReference>
<dbReference type="Proteomes" id="UP000306102">
    <property type="component" value="Unassembled WGS sequence"/>
</dbReference>
<dbReference type="GO" id="GO:0016554">
    <property type="term" value="P:cytidine to uridine editing"/>
    <property type="evidence" value="ECO:0007669"/>
    <property type="project" value="InterPro"/>
</dbReference>
<keyword evidence="1" id="KW-0809">Transit peptide</keyword>
<dbReference type="EMBL" id="SDRB02013649">
    <property type="protein sequence ID" value="THF94485.1"/>
    <property type="molecule type" value="Genomic_DNA"/>
</dbReference>
<proteinExistence type="predicted"/>
<dbReference type="PANTHER" id="PTHR31346:SF5">
    <property type="entry name" value="MULTIPLE ORGANELLAR RNA EDITING FACTOR 1, MITOCHONDRIAL"/>
    <property type="match status" value="1"/>
</dbReference>